<evidence type="ECO:0000256" key="1">
    <source>
        <dbReference type="SAM" id="SignalP"/>
    </source>
</evidence>
<reference evidence="2 3" key="1">
    <citation type="journal article" date="2016" name="Nat. Commun.">
        <title>Thousands of microbial genomes shed light on interconnected biogeochemical processes in an aquifer system.</title>
        <authorList>
            <person name="Anantharaman K."/>
            <person name="Brown C.T."/>
            <person name="Hug L.A."/>
            <person name="Sharon I."/>
            <person name="Castelle C.J."/>
            <person name="Probst A.J."/>
            <person name="Thomas B.C."/>
            <person name="Singh A."/>
            <person name="Wilkins M.J."/>
            <person name="Karaoz U."/>
            <person name="Brodie E.L."/>
            <person name="Williams K.H."/>
            <person name="Hubbard S.S."/>
            <person name="Banfield J.F."/>
        </authorList>
    </citation>
    <scope>NUCLEOTIDE SEQUENCE [LARGE SCALE GENOMIC DNA]</scope>
</reference>
<dbReference type="EMBL" id="MFAM01000035">
    <property type="protein sequence ID" value="OGD78797.1"/>
    <property type="molecule type" value="Genomic_DNA"/>
</dbReference>
<organism evidence="2 3">
    <name type="scientific">Candidatus Collierbacteria bacterium RIFOXYB1_FULL_49_13</name>
    <dbReference type="NCBI Taxonomy" id="1817728"/>
    <lineage>
        <taxon>Bacteria</taxon>
        <taxon>Candidatus Collieribacteriota</taxon>
    </lineage>
</organism>
<evidence type="ECO:0000313" key="2">
    <source>
        <dbReference type="EMBL" id="OGD78797.1"/>
    </source>
</evidence>
<dbReference type="AlphaFoldDB" id="A0A1F5FGW9"/>
<feature type="chain" id="PRO_5009518621" evidence="1">
    <location>
        <begin position="25"/>
        <end position="177"/>
    </location>
</feature>
<dbReference type="Proteomes" id="UP000176682">
    <property type="component" value="Unassembled WGS sequence"/>
</dbReference>
<accession>A0A1F5FGW9</accession>
<name>A0A1F5FGW9_9BACT</name>
<evidence type="ECO:0000313" key="3">
    <source>
        <dbReference type="Proteomes" id="UP000176682"/>
    </source>
</evidence>
<comment type="caution">
    <text evidence="2">The sequence shown here is derived from an EMBL/GenBank/DDBJ whole genome shotgun (WGS) entry which is preliminary data.</text>
</comment>
<gene>
    <name evidence="2" type="ORF">A2368_01495</name>
</gene>
<proteinExistence type="predicted"/>
<sequence length="177" mass="19456">MRKNTLIILLALFALVFTSGLATAGSIDQAPATKIVLADQVATCTAPVLVLTCDSSARIVVYGLETKGWASTANCEILFQWGNNADSRFDYATHGTRYATEDSWAFHKIVVGVNPSDTTVNPFVYIDDRVEFPIGLYRGNTDNKVRVWMRAEDGAFVDPTGATACEISCRIYYKIEK</sequence>
<feature type="signal peptide" evidence="1">
    <location>
        <begin position="1"/>
        <end position="24"/>
    </location>
</feature>
<keyword evidence="1" id="KW-0732">Signal</keyword>
<protein>
    <submittedName>
        <fullName evidence="2">Uncharacterized protein</fullName>
    </submittedName>
</protein>